<evidence type="ECO:0000256" key="2">
    <source>
        <dbReference type="ARBA" id="ARBA00022490"/>
    </source>
</evidence>
<dbReference type="InterPro" id="IPR050687">
    <property type="entry name" value="Dynein_IC"/>
</dbReference>
<keyword evidence="5" id="KW-0282">Flagellum</keyword>
<evidence type="ECO:0000256" key="7">
    <source>
        <dbReference type="ARBA" id="ARBA00023212"/>
    </source>
</evidence>
<evidence type="ECO:0000256" key="3">
    <source>
        <dbReference type="ARBA" id="ARBA00022574"/>
    </source>
</evidence>
<evidence type="ECO:0000256" key="1">
    <source>
        <dbReference type="ARBA" id="ARBA00004611"/>
    </source>
</evidence>
<dbReference type="AlphaFoldDB" id="A0A8S3RB91"/>
<keyword evidence="2" id="KW-0963">Cytoplasm</keyword>
<evidence type="ECO:0000256" key="8">
    <source>
        <dbReference type="ARBA" id="ARBA00023273"/>
    </source>
</evidence>
<keyword evidence="4" id="KW-0677">Repeat</keyword>
<keyword evidence="3 12" id="KW-0853">WD repeat</keyword>
<dbReference type="SMART" id="SM00320">
    <property type="entry name" value="WD40"/>
    <property type="match status" value="1"/>
</dbReference>
<evidence type="ECO:0000256" key="9">
    <source>
        <dbReference type="ARBA" id="ARBA00024190"/>
    </source>
</evidence>
<evidence type="ECO:0000256" key="5">
    <source>
        <dbReference type="ARBA" id="ARBA00022846"/>
    </source>
</evidence>
<evidence type="ECO:0000256" key="4">
    <source>
        <dbReference type="ARBA" id="ARBA00022737"/>
    </source>
</evidence>
<dbReference type="PANTHER" id="PTHR12442">
    <property type="entry name" value="DYNEIN INTERMEDIATE CHAIN"/>
    <property type="match status" value="1"/>
</dbReference>
<dbReference type="Proteomes" id="UP000683360">
    <property type="component" value="Unassembled WGS sequence"/>
</dbReference>
<keyword evidence="8" id="KW-0966">Cell projection</keyword>
<dbReference type="GO" id="GO:0005858">
    <property type="term" value="C:axonemal dynein complex"/>
    <property type="evidence" value="ECO:0007669"/>
    <property type="project" value="TreeGrafter"/>
</dbReference>
<organism evidence="13 14">
    <name type="scientific">Mytilus edulis</name>
    <name type="common">Blue mussel</name>
    <dbReference type="NCBI Taxonomy" id="6550"/>
    <lineage>
        <taxon>Eukaryota</taxon>
        <taxon>Metazoa</taxon>
        <taxon>Spiralia</taxon>
        <taxon>Lophotrochozoa</taxon>
        <taxon>Mollusca</taxon>
        <taxon>Bivalvia</taxon>
        <taxon>Autobranchia</taxon>
        <taxon>Pteriomorphia</taxon>
        <taxon>Mytilida</taxon>
        <taxon>Mytiloidea</taxon>
        <taxon>Mytilidae</taxon>
        <taxon>Mytilinae</taxon>
        <taxon>Mytilus</taxon>
    </lineage>
</organism>
<dbReference type="GO" id="GO:0003341">
    <property type="term" value="P:cilium movement"/>
    <property type="evidence" value="ECO:0007669"/>
    <property type="project" value="TreeGrafter"/>
</dbReference>
<dbReference type="InterPro" id="IPR001680">
    <property type="entry name" value="WD40_rpt"/>
</dbReference>
<keyword evidence="6" id="KW-0969">Cilium</keyword>
<keyword evidence="14" id="KW-1185">Reference proteome</keyword>
<dbReference type="Gene3D" id="2.130.10.10">
    <property type="entry name" value="YVTN repeat-like/Quinoprotein amine dehydrogenase"/>
    <property type="match status" value="1"/>
</dbReference>
<dbReference type="GO" id="GO:0045504">
    <property type="term" value="F:dynein heavy chain binding"/>
    <property type="evidence" value="ECO:0007669"/>
    <property type="project" value="TreeGrafter"/>
</dbReference>
<dbReference type="PROSITE" id="PS50082">
    <property type="entry name" value="WD_REPEATS_2"/>
    <property type="match status" value="1"/>
</dbReference>
<dbReference type="SUPFAM" id="SSF50978">
    <property type="entry name" value="WD40 repeat-like"/>
    <property type="match status" value="1"/>
</dbReference>
<dbReference type="GO" id="GO:0045503">
    <property type="term" value="F:dynein light chain binding"/>
    <property type="evidence" value="ECO:0007669"/>
    <property type="project" value="TreeGrafter"/>
</dbReference>
<protein>
    <recommendedName>
        <fullName evidence="10">Dynein axonemal intermediate chain 4</fullName>
    </recommendedName>
    <alternativeName>
        <fullName evidence="11">WD repeat-containing protein 78</fullName>
    </alternativeName>
</protein>
<dbReference type="InterPro" id="IPR036322">
    <property type="entry name" value="WD40_repeat_dom_sf"/>
</dbReference>
<evidence type="ECO:0000256" key="11">
    <source>
        <dbReference type="ARBA" id="ARBA00041557"/>
    </source>
</evidence>
<comment type="subcellular location">
    <subcellularLocation>
        <location evidence="1">Cytoplasm</location>
        <location evidence="1">Cytoskeleton</location>
        <location evidence="1">Flagellum axoneme</location>
    </subcellularLocation>
    <subcellularLocation>
        <location evidence="9">Dynein axonemal particle</location>
    </subcellularLocation>
</comment>
<evidence type="ECO:0000313" key="14">
    <source>
        <dbReference type="Proteomes" id="UP000683360"/>
    </source>
</evidence>
<dbReference type="PROSITE" id="PS50294">
    <property type="entry name" value="WD_REPEATS_REGION"/>
    <property type="match status" value="1"/>
</dbReference>
<dbReference type="InterPro" id="IPR015943">
    <property type="entry name" value="WD40/YVTN_repeat-like_dom_sf"/>
</dbReference>
<evidence type="ECO:0000313" key="13">
    <source>
        <dbReference type="EMBL" id="CAG2204123.1"/>
    </source>
</evidence>
<keyword evidence="7" id="KW-0206">Cytoskeleton</keyword>
<name>A0A8S3RB91_MYTED</name>
<dbReference type="OrthoDB" id="10259804at2759"/>
<dbReference type="EMBL" id="CAJPWZ010000938">
    <property type="protein sequence ID" value="CAG2204123.1"/>
    <property type="molecule type" value="Genomic_DNA"/>
</dbReference>
<gene>
    <name evidence="13" type="ORF">MEDL_18605</name>
</gene>
<feature type="repeat" description="WD" evidence="12">
    <location>
        <begin position="381"/>
        <end position="415"/>
    </location>
</feature>
<dbReference type="PANTHER" id="PTHR12442:SF12">
    <property type="entry name" value="DYNEIN AXONEMAL INTERMEDIATE CHAIN 4"/>
    <property type="match status" value="1"/>
</dbReference>
<proteinExistence type="predicted"/>
<comment type="caution">
    <text evidence="13">The sequence shown here is derived from an EMBL/GenBank/DDBJ whole genome shotgun (WGS) entry which is preliminary data.</text>
</comment>
<dbReference type="GO" id="GO:0120293">
    <property type="term" value="C:dynein axonemal particle"/>
    <property type="evidence" value="ECO:0007669"/>
    <property type="project" value="UniProtKB-SubCell"/>
</dbReference>
<evidence type="ECO:0000256" key="12">
    <source>
        <dbReference type="PROSITE-ProRule" id="PRU00221"/>
    </source>
</evidence>
<evidence type="ECO:0000256" key="10">
    <source>
        <dbReference type="ARBA" id="ARBA00040002"/>
    </source>
</evidence>
<accession>A0A8S3RB91</accession>
<evidence type="ECO:0000256" key="6">
    <source>
        <dbReference type="ARBA" id="ARBA00023069"/>
    </source>
</evidence>
<sequence>MEQKLSPCNVSAAVIFNSSEYFETTPKSVFSASQGTANESIMGEDMADHSQDVSQSWDIKVKREDVKEVLLEDDLEKIVDLTLTETATIWLLDMPTVCVSNEADEAKSIKKKMRNIYNYKKTKLVMINTWKRMNTFNEPPKVKVVQTTKITHSEVGVNATTWDMYDTFEALEKEKKESRATIASSMAGSESVFASKETGVSSIPSELSAVEEDRIMKSENLLRDLFIMERVVNLNTYQSRQALYRGYPVLTELEKEMSANQQLSVSDMGPNFDRLWSYQCPLTKGRNVSSMSWNKLNPDLIAIGYGQFEFSDQKSGLVCCWSLKNPEYPERIYTCKEGVAIYNVKSTEDEAMIDSLYLAGTEEGHIHKCSCSYNEQYLDSFVGHTKPVYDVAWSPKSATVFACVTENSVEVWDLNMSTLDPLIKSNPTSGAKQTTCILVGDSEGQVTVYQMRSMPAHADLEMLRTVVETNMNSGLGQEVPDFMKTEEELDDVGEM</sequence>
<reference evidence="13" key="1">
    <citation type="submission" date="2021-03" db="EMBL/GenBank/DDBJ databases">
        <authorList>
            <person name="Bekaert M."/>
        </authorList>
    </citation>
    <scope>NUCLEOTIDE SEQUENCE</scope>
</reference>